<organism evidence="8 9">
    <name type="scientific">[Emmonsia] crescens</name>
    <dbReference type="NCBI Taxonomy" id="73230"/>
    <lineage>
        <taxon>Eukaryota</taxon>
        <taxon>Fungi</taxon>
        <taxon>Dikarya</taxon>
        <taxon>Ascomycota</taxon>
        <taxon>Pezizomycotina</taxon>
        <taxon>Eurotiomycetes</taxon>
        <taxon>Eurotiomycetidae</taxon>
        <taxon>Onygenales</taxon>
        <taxon>Ajellomycetaceae</taxon>
        <taxon>Emergomyces</taxon>
    </lineage>
</organism>
<feature type="transmembrane region" description="Helical" evidence="7">
    <location>
        <begin position="369"/>
        <end position="393"/>
    </location>
</feature>
<evidence type="ECO:0000256" key="3">
    <source>
        <dbReference type="ARBA" id="ARBA00022692"/>
    </source>
</evidence>
<dbReference type="PANTHER" id="PTHR19432:SF35">
    <property type="entry name" value="SOLUTE CARRIER FAMILY 45 MEMBER 3 ISOFORM X1"/>
    <property type="match status" value="1"/>
</dbReference>
<dbReference type="Proteomes" id="UP000226031">
    <property type="component" value="Unassembled WGS sequence"/>
</dbReference>
<evidence type="ECO:0000313" key="8">
    <source>
        <dbReference type="EMBL" id="PGH28704.1"/>
    </source>
</evidence>
<sequence length="739" mass="79805">MTSSLPDRESDRSPLLGAAEQSSSGQHARGEREFGGGGGGGGGGGDDAADEFAKESCKDGERKSSLYLFLLTLSIGGLQIVWSVELSNGSPYLLSLGMDKSLLAFVWIAGPLTGTLVQPYVGIRSDNCRIPWGKRKPFMIGGGIATIVSLLALAWTREIVGGVLGIFGVPFRSTGVKVTSIVVATILMYCLDFAINTVQAAIRAFIVDNAPAHQQESANAWASRLTGIGNILGYISGYLDLPKMLPFFGNTQFQVLCMIASLSLAITLLISCLSISERDPRLEGPPSSDNPGVVAFFKQVFQSIRSLPPQIRSVCEVQLFAWIGWFPFLFYSTTYIGQLYVNPIFEEHPHLSPEDIDEAWVTATRVGTFALLVYAIISFAASIILPLLVVPTYRPAVPTPRIRAPHSRRPHPYLTRRESTSTISITASSAAALPQLQPPPQLSVSEPLEQAKGEAPTLLSRLQIPGFTLRRAWFLSHILFSMCMFSTFFITTPQAGTVVVAIVGISWALTLWAPFALISAEVANSDAKKRRRRYRLHRTSSDTSDSRLPSTGPREQYAVVLSQENQGDGGGRGRDRESVEAERGDEASGPARHSTASASSPIPGANNDKDDKDDEASSNGANEDDNILIDEEEEEEEEDAEDYDEDEDDENDTTDQAGVILGIHNVAVSFPQILSTLVSSVIFNALQEPRGEPGDDSVGWVLRFGGLATIGAAVVTNRLEERGGAGSRGNRLRKSRGAV</sequence>
<feature type="compositionally biased region" description="Acidic residues" evidence="6">
    <location>
        <begin position="611"/>
        <end position="653"/>
    </location>
</feature>
<feature type="compositionally biased region" description="Basic residues" evidence="6">
    <location>
        <begin position="529"/>
        <end position="538"/>
    </location>
</feature>
<dbReference type="AlphaFoldDB" id="A0A2B7YX88"/>
<keyword evidence="4 7" id="KW-1133">Transmembrane helix</keyword>
<reference evidence="8 9" key="1">
    <citation type="submission" date="2017-10" db="EMBL/GenBank/DDBJ databases">
        <title>Comparative genomics in systemic dimorphic fungi from Ajellomycetaceae.</title>
        <authorList>
            <person name="Munoz J.F."/>
            <person name="Mcewen J.G."/>
            <person name="Clay O.K."/>
            <person name="Cuomo C.A."/>
        </authorList>
    </citation>
    <scope>NUCLEOTIDE SEQUENCE [LARGE SCALE GENOMIC DNA]</scope>
    <source>
        <strain evidence="8 9">UAMH4076</strain>
    </source>
</reference>
<feature type="region of interest" description="Disordered" evidence="6">
    <location>
        <begin position="1"/>
        <end position="55"/>
    </location>
</feature>
<dbReference type="GO" id="GO:0008506">
    <property type="term" value="F:sucrose:proton symporter activity"/>
    <property type="evidence" value="ECO:0007669"/>
    <property type="project" value="TreeGrafter"/>
</dbReference>
<proteinExistence type="predicted"/>
<feature type="transmembrane region" description="Helical" evidence="7">
    <location>
        <begin position="144"/>
        <end position="169"/>
    </location>
</feature>
<evidence type="ECO:0000256" key="7">
    <source>
        <dbReference type="SAM" id="Phobius"/>
    </source>
</evidence>
<evidence type="ECO:0000256" key="6">
    <source>
        <dbReference type="SAM" id="MobiDB-lite"/>
    </source>
</evidence>
<evidence type="ECO:0000313" key="9">
    <source>
        <dbReference type="Proteomes" id="UP000226031"/>
    </source>
</evidence>
<evidence type="ECO:0000256" key="2">
    <source>
        <dbReference type="ARBA" id="ARBA00022448"/>
    </source>
</evidence>
<feature type="transmembrane region" description="Helical" evidence="7">
    <location>
        <begin position="319"/>
        <end position="341"/>
    </location>
</feature>
<name>A0A2B7YX88_9EURO</name>
<keyword evidence="3 7" id="KW-0812">Transmembrane</keyword>
<keyword evidence="9" id="KW-1185">Reference proteome</keyword>
<dbReference type="EMBL" id="PDND01000333">
    <property type="protein sequence ID" value="PGH28704.1"/>
    <property type="molecule type" value="Genomic_DNA"/>
</dbReference>
<evidence type="ECO:0000256" key="5">
    <source>
        <dbReference type="ARBA" id="ARBA00023136"/>
    </source>
</evidence>
<dbReference type="GO" id="GO:0005886">
    <property type="term" value="C:plasma membrane"/>
    <property type="evidence" value="ECO:0007669"/>
    <property type="project" value="TreeGrafter"/>
</dbReference>
<feature type="transmembrane region" description="Helical" evidence="7">
    <location>
        <begin position="472"/>
        <end position="492"/>
    </location>
</feature>
<dbReference type="VEuPathDB" id="FungiDB:EMCG_05236"/>
<feature type="compositionally biased region" description="Basic and acidic residues" evidence="6">
    <location>
        <begin position="1"/>
        <end position="12"/>
    </location>
</feature>
<dbReference type="Pfam" id="PF13347">
    <property type="entry name" value="MFS_2"/>
    <property type="match status" value="1"/>
</dbReference>
<feature type="transmembrane region" description="Helical" evidence="7">
    <location>
        <begin position="498"/>
        <end position="523"/>
    </location>
</feature>
<feature type="compositionally biased region" description="Basic and acidic residues" evidence="6">
    <location>
        <begin position="571"/>
        <end position="586"/>
    </location>
</feature>
<feature type="transmembrane region" description="Helical" evidence="7">
    <location>
        <begin position="251"/>
        <end position="273"/>
    </location>
</feature>
<feature type="compositionally biased region" description="Gly residues" evidence="6">
    <location>
        <begin position="35"/>
        <end position="46"/>
    </location>
</feature>
<gene>
    <name evidence="8" type="ORF">GX50_08550</name>
</gene>
<dbReference type="PANTHER" id="PTHR19432">
    <property type="entry name" value="SUGAR TRANSPORTER"/>
    <property type="match status" value="1"/>
</dbReference>
<evidence type="ECO:0000256" key="1">
    <source>
        <dbReference type="ARBA" id="ARBA00004141"/>
    </source>
</evidence>
<keyword evidence="5 7" id="KW-0472">Membrane</keyword>
<feature type="transmembrane region" description="Helical" evidence="7">
    <location>
        <begin position="181"/>
        <end position="206"/>
    </location>
</feature>
<accession>A0A2B7YX88</accession>
<keyword evidence="2" id="KW-0813">Transport</keyword>
<dbReference type="InterPro" id="IPR036259">
    <property type="entry name" value="MFS_trans_sf"/>
</dbReference>
<feature type="transmembrane region" description="Helical" evidence="7">
    <location>
        <begin position="218"/>
        <end position="239"/>
    </location>
</feature>
<dbReference type="SUPFAM" id="SSF103473">
    <property type="entry name" value="MFS general substrate transporter"/>
    <property type="match status" value="1"/>
</dbReference>
<protein>
    <submittedName>
        <fullName evidence="8">Solute carrier family 45, member 1/2/4</fullName>
    </submittedName>
</protein>
<evidence type="ECO:0000256" key="4">
    <source>
        <dbReference type="ARBA" id="ARBA00022989"/>
    </source>
</evidence>
<comment type="subcellular location">
    <subcellularLocation>
        <location evidence="1">Membrane</location>
        <topology evidence="1">Multi-pass membrane protein</topology>
    </subcellularLocation>
</comment>
<feature type="transmembrane region" description="Helical" evidence="7">
    <location>
        <begin position="64"/>
        <end position="82"/>
    </location>
</feature>
<comment type="caution">
    <text evidence="8">The sequence shown here is derived from an EMBL/GenBank/DDBJ whole genome shotgun (WGS) entry which is preliminary data.</text>
</comment>
<feature type="region of interest" description="Disordered" evidence="6">
    <location>
        <begin position="529"/>
        <end position="653"/>
    </location>
</feature>
<dbReference type="Gene3D" id="1.20.1250.20">
    <property type="entry name" value="MFS general substrate transporter like domains"/>
    <property type="match status" value="1"/>
</dbReference>
<feature type="transmembrane region" description="Helical" evidence="7">
    <location>
        <begin position="102"/>
        <end position="123"/>
    </location>
</feature>